<feature type="non-terminal residue" evidence="3">
    <location>
        <position position="160"/>
    </location>
</feature>
<protein>
    <recommendedName>
        <fullName evidence="2">Prepilin peptidase A24 N-terminal domain-containing protein</fullName>
    </recommendedName>
</protein>
<feature type="transmembrane region" description="Helical" evidence="1">
    <location>
        <begin position="105"/>
        <end position="124"/>
    </location>
</feature>
<feature type="transmembrane region" description="Helical" evidence="1">
    <location>
        <begin position="6"/>
        <end position="29"/>
    </location>
</feature>
<dbReference type="EMBL" id="UINC01138292">
    <property type="protein sequence ID" value="SVD24152.1"/>
    <property type="molecule type" value="Genomic_DNA"/>
</dbReference>
<dbReference type="Pfam" id="PF06750">
    <property type="entry name" value="A24_N_bact"/>
    <property type="match status" value="1"/>
</dbReference>
<dbReference type="GO" id="GO:0004190">
    <property type="term" value="F:aspartic-type endopeptidase activity"/>
    <property type="evidence" value="ECO:0007669"/>
    <property type="project" value="TreeGrafter"/>
</dbReference>
<dbReference type="InterPro" id="IPR010627">
    <property type="entry name" value="Prepilin_pept_A24_N"/>
</dbReference>
<feature type="transmembrane region" description="Helical" evidence="1">
    <location>
        <begin position="131"/>
        <end position="150"/>
    </location>
</feature>
<accession>A0A382TQY2</accession>
<reference evidence="3" key="1">
    <citation type="submission" date="2018-05" db="EMBL/GenBank/DDBJ databases">
        <authorList>
            <person name="Lanie J.A."/>
            <person name="Ng W.-L."/>
            <person name="Kazmierczak K.M."/>
            <person name="Andrzejewski T.M."/>
            <person name="Davidsen T.M."/>
            <person name="Wayne K.J."/>
            <person name="Tettelin H."/>
            <person name="Glass J.I."/>
            <person name="Rusch D."/>
            <person name="Podicherti R."/>
            <person name="Tsui H.-C.T."/>
            <person name="Winkler M.E."/>
        </authorList>
    </citation>
    <scope>NUCLEOTIDE SEQUENCE</scope>
</reference>
<name>A0A382TQY2_9ZZZZ</name>
<dbReference type="InterPro" id="IPR050882">
    <property type="entry name" value="Prepilin_peptidase/N-MTase"/>
</dbReference>
<keyword evidence="1" id="KW-0812">Transmembrane</keyword>
<evidence type="ECO:0000259" key="2">
    <source>
        <dbReference type="Pfam" id="PF06750"/>
    </source>
</evidence>
<evidence type="ECO:0000256" key="1">
    <source>
        <dbReference type="SAM" id="Phobius"/>
    </source>
</evidence>
<dbReference type="GO" id="GO:0005886">
    <property type="term" value="C:plasma membrane"/>
    <property type="evidence" value="ECO:0007669"/>
    <property type="project" value="TreeGrafter"/>
</dbReference>
<keyword evidence="1" id="KW-0472">Membrane</keyword>
<dbReference type="PANTHER" id="PTHR30487:SF0">
    <property type="entry name" value="PREPILIN LEADER PEPTIDASE_N-METHYLTRANSFERASE-RELATED"/>
    <property type="match status" value="1"/>
</dbReference>
<gene>
    <name evidence="3" type="ORF">METZ01_LOCUS377006</name>
</gene>
<dbReference type="GO" id="GO:0006465">
    <property type="term" value="P:signal peptide processing"/>
    <property type="evidence" value="ECO:0007669"/>
    <property type="project" value="TreeGrafter"/>
</dbReference>
<proteinExistence type="predicted"/>
<feature type="domain" description="Prepilin peptidase A24 N-terminal" evidence="2">
    <location>
        <begin position="16"/>
        <end position="98"/>
    </location>
</feature>
<dbReference type="PANTHER" id="PTHR30487">
    <property type="entry name" value="TYPE 4 PREPILIN-LIKE PROTEINS LEADER PEPTIDE-PROCESSING ENZYME"/>
    <property type="match status" value="1"/>
</dbReference>
<keyword evidence="1" id="KW-1133">Transmembrane helix</keyword>
<evidence type="ECO:0000313" key="3">
    <source>
        <dbReference type="EMBL" id="SVD24152.1"/>
    </source>
</evidence>
<organism evidence="3">
    <name type="scientific">marine metagenome</name>
    <dbReference type="NCBI Taxonomy" id="408172"/>
    <lineage>
        <taxon>unclassified sequences</taxon>
        <taxon>metagenomes</taxon>
        <taxon>ecological metagenomes</taxon>
    </lineage>
</organism>
<sequence length="160" mass="17990">MLEHFPPAWLFTWVTLMGLCVGSFLNVVIGRLPCEMSIVQPPSHCPKCKHQLRWYENLPILSYAFLRGRCSSCKVSISVRYPMVEALMMFLSAALWMRLGPSTEFVVWWPLSAVLLTIAFLDIDHFWIPDIIVFPSLVLVGLASLLPGGLEPLEALMGAL</sequence>
<dbReference type="AlphaFoldDB" id="A0A382TQY2"/>